<comment type="caution">
    <text evidence="8">The sequence shown here is derived from an EMBL/GenBank/DDBJ whole genome shotgun (WGS) entry which is preliminary data.</text>
</comment>
<dbReference type="RefSeq" id="WP_007366106.1">
    <property type="nucleotide sequence ID" value="NZ_ACLR01000221.1"/>
</dbReference>
<dbReference type="InterPro" id="IPR036702">
    <property type="entry name" value="ComB-like_sf"/>
</dbReference>
<dbReference type="EC" id="3.1.3.71" evidence="3"/>
<dbReference type="Proteomes" id="UP000003303">
    <property type="component" value="Unassembled WGS sequence"/>
</dbReference>
<comment type="catalytic activity">
    <reaction evidence="7">
        <text>(2R)-O-phospho-3-sulfolactate + H2O = (2R)-3-sulfolactate + phosphate</text>
        <dbReference type="Rhea" id="RHEA:23416"/>
        <dbReference type="ChEBI" id="CHEBI:15377"/>
        <dbReference type="ChEBI" id="CHEBI:15597"/>
        <dbReference type="ChEBI" id="CHEBI:43474"/>
        <dbReference type="ChEBI" id="CHEBI:58738"/>
        <dbReference type="EC" id="3.1.3.71"/>
    </reaction>
</comment>
<comment type="cofactor">
    <cofactor evidence="1">
        <name>Mg(2+)</name>
        <dbReference type="ChEBI" id="CHEBI:18420"/>
    </cofactor>
</comment>
<keyword evidence="6" id="KW-0460">Magnesium</keyword>
<dbReference type="PANTHER" id="PTHR37311:SF1">
    <property type="entry name" value="2-PHOSPHOSULFOLACTATE PHOSPHATASE-RELATED"/>
    <property type="match status" value="1"/>
</dbReference>
<accession>C2ME18</accession>
<gene>
    <name evidence="8" type="ORF">PORUE0001_0931</name>
</gene>
<evidence type="ECO:0000256" key="5">
    <source>
        <dbReference type="ARBA" id="ARBA00022801"/>
    </source>
</evidence>
<keyword evidence="5" id="KW-0378">Hydrolase</keyword>
<evidence type="ECO:0000313" key="9">
    <source>
        <dbReference type="Proteomes" id="UP000003303"/>
    </source>
</evidence>
<dbReference type="SUPFAM" id="SSF142823">
    <property type="entry name" value="ComB-like"/>
    <property type="match status" value="1"/>
</dbReference>
<evidence type="ECO:0000256" key="4">
    <source>
        <dbReference type="ARBA" id="ARBA00021948"/>
    </source>
</evidence>
<evidence type="ECO:0000256" key="6">
    <source>
        <dbReference type="ARBA" id="ARBA00022842"/>
    </source>
</evidence>
<dbReference type="GO" id="GO:0050545">
    <property type="term" value="F:sulfopyruvate decarboxylase activity"/>
    <property type="evidence" value="ECO:0007669"/>
    <property type="project" value="TreeGrafter"/>
</dbReference>
<dbReference type="Pfam" id="PF04029">
    <property type="entry name" value="2-ph_phosp"/>
    <property type="match status" value="1"/>
</dbReference>
<proteinExistence type="inferred from homology"/>
<name>C2ME18_9PORP</name>
<dbReference type="AlphaFoldDB" id="C2ME18"/>
<evidence type="ECO:0000256" key="1">
    <source>
        <dbReference type="ARBA" id="ARBA00001946"/>
    </source>
</evidence>
<sequence>MREVTFDICPCPALYPYYHQEDSEVVVVDILRAGTSMVAAFDHGAKEIIPVATTEEAESFLGKGYVVAAERNAMRCPWADLGNDPSEFTAERIGGRSIVFTTTNGTQAIHAAREAGAAEIIVGAFSNLTAVARHCQASGRAVTVLASGWQNSFCIEDTLYGAALLDKLEELGTTYRLTDSSRTALELYRQHRAHLYDYLYNCDHNQRLIQRGYPESLRLCLEQDCSIHIPTLNEAGQLYV</sequence>
<dbReference type="EMBL" id="ACLR01000221">
    <property type="protein sequence ID" value="EEK16041.1"/>
    <property type="molecule type" value="Genomic_DNA"/>
</dbReference>
<reference evidence="8 9" key="1">
    <citation type="submission" date="2009-04" db="EMBL/GenBank/DDBJ databases">
        <authorList>
            <person name="Sebastian Y."/>
            <person name="Madupu R."/>
            <person name="Durkin A.S."/>
            <person name="Torralba M."/>
            <person name="Methe B."/>
            <person name="Sutton G.G."/>
            <person name="Strausberg R.L."/>
            <person name="Nelson K.E."/>
        </authorList>
    </citation>
    <scope>NUCLEOTIDE SEQUENCE [LARGE SCALE GENOMIC DNA]</scope>
    <source>
        <strain evidence="8 9">60-3</strain>
    </source>
</reference>
<dbReference type="PANTHER" id="PTHR37311">
    <property type="entry name" value="2-PHOSPHOSULFOLACTATE PHOSPHATASE-RELATED"/>
    <property type="match status" value="1"/>
</dbReference>
<protein>
    <recommendedName>
        <fullName evidence="4">Probable 2-phosphosulfolactate phosphatase</fullName>
        <ecNumber evidence="3">3.1.3.71</ecNumber>
    </recommendedName>
</protein>
<dbReference type="Gene3D" id="3.90.1560.10">
    <property type="entry name" value="ComB-like"/>
    <property type="match status" value="1"/>
</dbReference>
<evidence type="ECO:0000256" key="2">
    <source>
        <dbReference type="ARBA" id="ARBA00009997"/>
    </source>
</evidence>
<dbReference type="GO" id="GO:0000287">
    <property type="term" value="F:magnesium ion binding"/>
    <property type="evidence" value="ECO:0007669"/>
    <property type="project" value="InterPro"/>
</dbReference>
<evidence type="ECO:0000313" key="8">
    <source>
        <dbReference type="EMBL" id="EEK16041.1"/>
    </source>
</evidence>
<evidence type="ECO:0000256" key="3">
    <source>
        <dbReference type="ARBA" id="ARBA00012953"/>
    </source>
</evidence>
<organism evidence="8 9">
    <name type="scientific">Porphyromonas uenonis 60-3</name>
    <dbReference type="NCBI Taxonomy" id="596327"/>
    <lineage>
        <taxon>Bacteria</taxon>
        <taxon>Pseudomonadati</taxon>
        <taxon>Bacteroidota</taxon>
        <taxon>Bacteroidia</taxon>
        <taxon>Bacteroidales</taxon>
        <taxon>Porphyromonadaceae</taxon>
        <taxon>Porphyromonas</taxon>
    </lineage>
</organism>
<keyword evidence="9" id="KW-1185">Reference proteome</keyword>
<dbReference type="STRING" id="596327.PORUE0001_0931"/>
<dbReference type="GO" id="GO:0050532">
    <property type="term" value="F:2-phosphosulfolactate phosphatase activity"/>
    <property type="evidence" value="ECO:0007669"/>
    <property type="project" value="UniProtKB-EC"/>
</dbReference>
<dbReference type="InterPro" id="IPR005238">
    <property type="entry name" value="ComB-like"/>
</dbReference>
<dbReference type="eggNOG" id="COG2045">
    <property type="taxonomic scope" value="Bacteria"/>
</dbReference>
<evidence type="ECO:0000256" key="7">
    <source>
        <dbReference type="ARBA" id="ARBA00033711"/>
    </source>
</evidence>
<comment type="similarity">
    <text evidence="2">Belongs to the ComB family.</text>
</comment>
<dbReference type="OrthoDB" id="4913at2"/>